<dbReference type="InterPro" id="IPR036572">
    <property type="entry name" value="Doublecortin_dom_sf"/>
</dbReference>
<keyword evidence="4" id="KW-0677">Repeat</keyword>
<organism evidence="8 9">
    <name type="scientific">Mugilogobius chulae</name>
    <name type="common">yellowstripe goby</name>
    <dbReference type="NCBI Taxonomy" id="88201"/>
    <lineage>
        <taxon>Eukaryota</taxon>
        <taxon>Metazoa</taxon>
        <taxon>Chordata</taxon>
        <taxon>Craniata</taxon>
        <taxon>Vertebrata</taxon>
        <taxon>Euteleostomi</taxon>
        <taxon>Actinopterygii</taxon>
        <taxon>Neopterygii</taxon>
        <taxon>Teleostei</taxon>
        <taxon>Neoteleostei</taxon>
        <taxon>Acanthomorphata</taxon>
        <taxon>Gobiaria</taxon>
        <taxon>Gobiiformes</taxon>
        <taxon>Gobioidei</taxon>
        <taxon>Gobiidae</taxon>
        <taxon>Gobionellinae</taxon>
        <taxon>Mugilogobius</taxon>
    </lineage>
</organism>
<dbReference type="PANTHER" id="PTHR23005:SF3">
    <property type="entry name" value="RETINITIS PIGMENTOSA 1-LIKE 1 PROTEIN"/>
    <property type="match status" value="1"/>
</dbReference>
<accession>A0AAW0NRB1</accession>
<dbReference type="Gene3D" id="3.10.20.230">
    <property type="entry name" value="Doublecortin domain"/>
    <property type="match status" value="1"/>
</dbReference>
<dbReference type="PANTHER" id="PTHR23005">
    <property type="entry name" value="RETINITIS PIGMENTOSA 1 PROTEIN"/>
    <property type="match status" value="1"/>
</dbReference>
<evidence type="ECO:0000256" key="2">
    <source>
        <dbReference type="ARBA" id="ARBA00004496"/>
    </source>
</evidence>
<keyword evidence="9" id="KW-1185">Reference proteome</keyword>
<dbReference type="InterPro" id="IPR003533">
    <property type="entry name" value="Doublecortin_dom"/>
</dbReference>
<dbReference type="GO" id="GO:0035556">
    <property type="term" value="P:intracellular signal transduction"/>
    <property type="evidence" value="ECO:0007669"/>
    <property type="project" value="InterPro"/>
</dbReference>
<evidence type="ECO:0000256" key="1">
    <source>
        <dbReference type="ARBA" id="ARBA00004316"/>
    </source>
</evidence>
<dbReference type="AlphaFoldDB" id="A0AAW0NRB1"/>
<dbReference type="SMART" id="SM00537">
    <property type="entry name" value="DCX"/>
    <property type="match status" value="1"/>
</dbReference>
<reference evidence="9" key="1">
    <citation type="submission" date="2024-04" db="EMBL/GenBank/DDBJ databases">
        <title>Salinicola lusitanus LLJ914,a marine bacterium isolated from the Okinawa Trough.</title>
        <authorList>
            <person name="Li J."/>
        </authorList>
    </citation>
    <scope>NUCLEOTIDE SEQUENCE [LARGE SCALE GENOMIC DNA]</scope>
</reference>
<feature type="domain" description="Doublecortin" evidence="7">
    <location>
        <begin position="103"/>
        <end position="182"/>
    </location>
</feature>
<dbReference type="EMBL" id="JBBPFD010000011">
    <property type="protein sequence ID" value="KAK7906867.1"/>
    <property type="molecule type" value="Genomic_DNA"/>
</dbReference>
<evidence type="ECO:0000259" key="7">
    <source>
        <dbReference type="PROSITE" id="PS50309"/>
    </source>
</evidence>
<proteinExistence type="predicted"/>
<dbReference type="Proteomes" id="UP001460270">
    <property type="component" value="Unassembled WGS sequence"/>
</dbReference>
<dbReference type="SUPFAM" id="SSF89837">
    <property type="entry name" value="Doublecortin (DC)"/>
    <property type="match status" value="1"/>
</dbReference>
<evidence type="ECO:0000256" key="5">
    <source>
        <dbReference type="ARBA" id="ARBA00023273"/>
    </source>
</evidence>
<keyword evidence="5" id="KW-0966">Cell projection</keyword>
<evidence type="ECO:0000313" key="9">
    <source>
        <dbReference type="Proteomes" id="UP001460270"/>
    </source>
</evidence>
<dbReference type="GO" id="GO:0035082">
    <property type="term" value="P:axoneme assembly"/>
    <property type="evidence" value="ECO:0007669"/>
    <property type="project" value="TreeGrafter"/>
</dbReference>
<dbReference type="GO" id="GO:0042461">
    <property type="term" value="P:photoreceptor cell development"/>
    <property type="evidence" value="ECO:0007669"/>
    <property type="project" value="TreeGrafter"/>
</dbReference>
<dbReference type="Pfam" id="PF03607">
    <property type="entry name" value="DCX"/>
    <property type="match status" value="1"/>
</dbReference>
<dbReference type="GO" id="GO:0060041">
    <property type="term" value="P:retina development in camera-type eye"/>
    <property type="evidence" value="ECO:0007669"/>
    <property type="project" value="TreeGrafter"/>
</dbReference>
<evidence type="ECO:0000313" key="8">
    <source>
        <dbReference type="EMBL" id="KAK7906867.1"/>
    </source>
</evidence>
<keyword evidence="3" id="KW-0963">Cytoplasm</keyword>
<feature type="compositionally biased region" description="Basic and acidic residues" evidence="6">
    <location>
        <begin position="190"/>
        <end position="200"/>
    </location>
</feature>
<dbReference type="PROSITE" id="PS50309">
    <property type="entry name" value="DC"/>
    <property type="match status" value="1"/>
</dbReference>
<name>A0AAW0NRB1_9GOBI</name>
<gene>
    <name evidence="8" type="ORF">WMY93_015479</name>
</gene>
<evidence type="ECO:0000256" key="6">
    <source>
        <dbReference type="SAM" id="MobiDB-lite"/>
    </source>
</evidence>
<evidence type="ECO:0000256" key="4">
    <source>
        <dbReference type="ARBA" id="ARBA00022737"/>
    </source>
</evidence>
<dbReference type="GO" id="GO:0005930">
    <property type="term" value="C:axoneme"/>
    <property type="evidence" value="ECO:0007669"/>
    <property type="project" value="TreeGrafter"/>
</dbReference>
<sequence>MSHKHHFQCFQCVNGDGTQRSFNYCRHHESRFPRIPQHGMAGYYNPHEDCCLCSECRHVQALEPLYHAPCYLHHPLHIPRRPEQPPEGQPGQDHHIYHRRHHKRVVLVKNSDPSCRKTIVLHRRGLHSLGLFLEEASELMEYPIRKMYTLEGHKIESVQGLMQCPSVLVCVGQEPTHPRFEDIFPEISDDRLPNLEKTQMEDSYDAKSQVDSASSPVKSLPDGTESPEMLPAVPTHKTD</sequence>
<comment type="subcellular location">
    <subcellularLocation>
        <location evidence="1">Cell projection</location>
    </subcellularLocation>
    <subcellularLocation>
        <location evidence="2">Cytoplasm</location>
    </subcellularLocation>
</comment>
<feature type="region of interest" description="Disordered" evidence="6">
    <location>
        <begin position="190"/>
        <end position="239"/>
    </location>
</feature>
<evidence type="ECO:0000256" key="3">
    <source>
        <dbReference type="ARBA" id="ARBA00022490"/>
    </source>
</evidence>
<protein>
    <recommendedName>
        <fullName evidence="7">Doublecortin domain-containing protein</fullName>
    </recommendedName>
</protein>
<comment type="caution">
    <text evidence="8">The sequence shown here is derived from an EMBL/GenBank/DDBJ whole genome shotgun (WGS) entry which is preliminary data.</text>
</comment>